<evidence type="ECO:0000256" key="6">
    <source>
        <dbReference type="ARBA" id="ARBA00023316"/>
    </source>
</evidence>
<protein>
    <recommendedName>
        <fullName evidence="2 7">Glutamate racemase</fullName>
        <ecNumber evidence="2 7">5.1.1.3</ecNumber>
    </recommendedName>
</protein>
<keyword evidence="6 7" id="KW-0961">Cell wall biogenesis/degradation</keyword>
<accession>A0A1Y6D4A0</accession>
<gene>
    <name evidence="7" type="primary">murI</name>
    <name evidence="8" type="ORF">SAMN02949497_2567</name>
</gene>
<dbReference type="InterPro" id="IPR004391">
    <property type="entry name" value="Glu_race"/>
</dbReference>
<comment type="similarity">
    <text evidence="7">Belongs to the aspartate/glutamate racemases family.</text>
</comment>
<dbReference type="AlphaFoldDB" id="A0A1Y6D4A0"/>
<feature type="active site" description="Proton donor/acceptor" evidence="7">
    <location>
        <position position="73"/>
    </location>
</feature>
<dbReference type="HAMAP" id="MF_00258">
    <property type="entry name" value="Glu_racemase"/>
    <property type="match status" value="1"/>
</dbReference>
<keyword evidence="3 7" id="KW-0133">Cell shape</keyword>
<dbReference type="STRING" id="1760988.SAMN02949497_2567"/>
<evidence type="ECO:0000256" key="7">
    <source>
        <dbReference type="HAMAP-Rule" id="MF_00258"/>
    </source>
</evidence>
<comment type="catalytic activity">
    <reaction evidence="1 7">
        <text>L-glutamate = D-glutamate</text>
        <dbReference type="Rhea" id="RHEA:12813"/>
        <dbReference type="ChEBI" id="CHEBI:29985"/>
        <dbReference type="ChEBI" id="CHEBI:29986"/>
        <dbReference type="EC" id="5.1.1.3"/>
    </reaction>
</comment>
<sequence length="269" mass="27850">MQSSFIGIFDSGVGGLAVHRAARELLPHQAFIYVADSGFAPYGDREPAYIAHRVAAIADALVERGAQALVIACNTATVTAVAALRAKHPIPIVGIEPAIKPAAALSRGGRVIVLATQRTTQSEAVARLCVRYGAGAQIILQACPGLADLVEAGHIDGEAVTNLLKRYLTPVAARAGDVIVLGCTHFTFLADRIRGLVGPDVVLIEPSAAVARQLARQLPADPVPAHSGPASETFYTTAATPPAIGAVMSKLLGRRVEALAAHGLGLAMR</sequence>
<reference evidence="8 9" key="1">
    <citation type="submission" date="2016-12" db="EMBL/GenBank/DDBJ databases">
        <authorList>
            <person name="Song W.-J."/>
            <person name="Kurnit D.M."/>
        </authorList>
    </citation>
    <scope>NUCLEOTIDE SEQUENCE [LARGE SCALE GENOMIC DNA]</scope>
    <source>
        <strain evidence="8 9">175</strain>
    </source>
</reference>
<evidence type="ECO:0000313" key="8">
    <source>
        <dbReference type="EMBL" id="SMF95214.1"/>
    </source>
</evidence>
<evidence type="ECO:0000256" key="1">
    <source>
        <dbReference type="ARBA" id="ARBA00001602"/>
    </source>
</evidence>
<keyword evidence="9" id="KW-1185">Reference proteome</keyword>
<dbReference type="OrthoDB" id="9801055at2"/>
<dbReference type="InterPro" id="IPR018187">
    <property type="entry name" value="Asp/Glu_racemase_AS_1"/>
</dbReference>
<name>A0A1Y6D4A0_9GAMM</name>
<dbReference type="GO" id="GO:0008360">
    <property type="term" value="P:regulation of cell shape"/>
    <property type="evidence" value="ECO:0007669"/>
    <property type="project" value="UniProtKB-KW"/>
</dbReference>
<feature type="binding site" evidence="7">
    <location>
        <begin position="10"/>
        <end position="11"/>
    </location>
    <ligand>
        <name>substrate</name>
    </ligand>
</feature>
<dbReference type="PANTHER" id="PTHR21198:SF2">
    <property type="entry name" value="GLUTAMATE RACEMASE"/>
    <property type="match status" value="1"/>
</dbReference>
<dbReference type="PANTHER" id="PTHR21198">
    <property type="entry name" value="GLUTAMATE RACEMASE"/>
    <property type="match status" value="1"/>
</dbReference>
<evidence type="ECO:0000256" key="5">
    <source>
        <dbReference type="ARBA" id="ARBA00023235"/>
    </source>
</evidence>
<evidence type="ECO:0000256" key="2">
    <source>
        <dbReference type="ARBA" id="ARBA00013090"/>
    </source>
</evidence>
<proteinExistence type="inferred from homology"/>
<dbReference type="InterPro" id="IPR001920">
    <property type="entry name" value="Asp/Glu_race"/>
</dbReference>
<feature type="binding site" evidence="7">
    <location>
        <begin position="74"/>
        <end position="75"/>
    </location>
    <ligand>
        <name>substrate</name>
    </ligand>
</feature>
<dbReference type="Pfam" id="PF01177">
    <property type="entry name" value="Asp_Glu_race"/>
    <property type="match status" value="1"/>
</dbReference>
<keyword evidence="4 7" id="KW-0573">Peptidoglycan synthesis</keyword>
<dbReference type="Proteomes" id="UP000192923">
    <property type="component" value="Unassembled WGS sequence"/>
</dbReference>
<feature type="active site" description="Proton donor/acceptor" evidence="7">
    <location>
        <position position="183"/>
    </location>
</feature>
<dbReference type="GO" id="GO:0071555">
    <property type="term" value="P:cell wall organization"/>
    <property type="evidence" value="ECO:0007669"/>
    <property type="project" value="UniProtKB-KW"/>
</dbReference>
<dbReference type="Gene3D" id="3.40.50.1860">
    <property type="match status" value="2"/>
</dbReference>
<dbReference type="GO" id="GO:0009252">
    <property type="term" value="P:peptidoglycan biosynthetic process"/>
    <property type="evidence" value="ECO:0007669"/>
    <property type="project" value="UniProtKB-UniRule"/>
</dbReference>
<dbReference type="EMBL" id="FXAM01000001">
    <property type="protein sequence ID" value="SMF95214.1"/>
    <property type="molecule type" value="Genomic_DNA"/>
</dbReference>
<dbReference type="SUPFAM" id="SSF53681">
    <property type="entry name" value="Aspartate/glutamate racemase"/>
    <property type="match status" value="2"/>
</dbReference>
<organism evidence="8 9">
    <name type="scientific">Methylomagnum ishizawai</name>
    <dbReference type="NCBI Taxonomy" id="1760988"/>
    <lineage>
        <taxon>Bacteria</taxon>
        <taxon>Pseudomonadati</taxon>
        <taxon>Pseudomonadota</taxon>
        <taxon>Gammaproteobacteria</taxon>
        <taxon>Methylococcales</taxon>
        <taxon>Methylococcaceae</taxon>
        <taxon>Methylomagnum</taxon>
    </lineage>
</organism>
<dbReference type="RefSeq" id="WP_085213256.1">
    <property type="nucleotide sequence ID" value="NZ_FXAM01000001.1"/>
</dbReference>
<comment type="function">
    <text evidence="7">Provides the (R)-glutamate required for cell wall biosynthesis.</text>
</comment>
<dbReference type="EC" id="5.1.1.3" evidence="2 7"/>
<comment type="pathway">
    <text evidence="7">Cell wall biogenesis; peptidoglycan biosynthesis.</text>
</comment>
<dbReference type="UniPathway" id="UPA00219"/>
<keyword evidence="5 7" id="KW-0413">Isomerase</keyword>
<evidence type="ECO:0000313" key="9">
    <source>
        <dbReference type="Proteomes" id="UP000192923"/>
    </source>
</evidence>
<dbReference type="PROSITE" id="PS00923">
    <property type="entry name" value="ASP_GLU_RACEMASE_1"/>
    <property type="match status" value="1"/>
</dbReference>
<evidence type="ECO:0000256" key="4">
    <source>
        <dbReference type="ARBA" id="ARBA00022984"/>
    </source>
</evidence>
<dbReference type="NCBIfam" id="TIGR00067">
    <property type="entry name" value="glut_race"/>
    <property type="match status" value="1"/>
</dbReference>
<feature type="binding site" evidence="7">
    <location>
        <begin position="42"/>
        <end position="43"/>
    </location>
    <ligand>
        <name>substrate</name>
    </ligand>
</feature>
<dbReference type="InterPro" id="IPR015942">
    <property type="entry name" value="Asp/Glu/hydantoin_racemase"/>
</dbReference>
<dbReference type="GO" id="GO:0008881">
    <property type="term" value="F:glutamate racemase activity"/>
    <property type="evidence" value="ECO:0007669"/>
    <property type="project" value="UniProtKB-UniRule"/>
</dbReference>
<evidence type="ECO:0000256" key="3">
    <source>
        <dbReference type="ARBA" id="ARBA00022960"/>
    </source>
</evidence>
<feature type="binding site" evidence="7">
    <location>
        <begin position="184"/>
        <end position="185"/>
    </location>
    <ligand>
        <name>substrate</name>
    </ligand>
</feature>